<feature type="domain" description="RecJ OB" evidence="9">
    <location>
        <begin position="465"/>
        <end position="587"/>
    </location>
</feature>
<protein>
    <recommendedName>
        <fullName evidence="2">Single-stranded-DNA-specific exonuclease RecJ</fullName>
    </recommendedName>
</protein>
<evidence type="ECO:0000259" key="7">
    <source>
        <dbReference type="Pfam" id="PF01368"/>
    </source>
</evidence>
<feature type="coiled-coil region" evidence="6">
    <location>
        <begin position="312"/>
        <end position="346"/>
    </location>
</feature>
<dbReference type="Gene3D" id="3.10.310.30">
    <property type="match status" value="1"/>
</dbReference>
<evidence type="ECO:0000256" key="3">
    <source>
        <dbReference type="ARBA" id="ARBA00022722"/>
    </source>
</evidence>
<dbReference type="InterPro" id="IPR051673">
    <property type="entry name" value="SSDNA_exonuclease_RecJ"/>
</dbReference>
<dbReference type="RefSeq" id="WP_205132509.1">
    <property type="nucleotide sequence ID" value="NZ_JACSNT010000001.1"/>
</dbReference>
<reference evidence="10 11" key="1">
    <citation type="journal article" date="2021" name="Sci. Rep.">
        <title>The distribution of antibiotic resistance genes in chicken gut microbiota commensals.</title>
        <authorList>
            <person name="Juricova H."/>
            <person name="Matiasovicova J."/>
            <person name="Kubasova T."/>
            <person name="Cejkova D."/>
            <person name="Rychlik I."/>
        </authorList>
    </citation>
    <scope>NUCLEOTIDE SEQUENCE [LARGE SCALE GENOMIC DNA]</scope>
    <source>
        <strain evidence="10 11">An431b</strain>
    </source>
</reference>
<dbReference type="Pfam" id="PF17768">
    <property type="entry name" value="RecJ_OB"/>
    <property type="match status" value="1"/>
</dbReference>
<accession>A0ABS2G5Y5</accession>
<evidence type="ECO:0000256" key="1">
    <source>
        <dbReference type="ARBA" id="ARBA00005915"/>
    </source>
</evidence>
<gene>
    <name evidence="10" type="primary">recJ</name>
    <name evidence="10" type="ORF">H9X83_00160</name>
</gene>
<dbReference type="InterPro" id="IPR003156">
    <property type="entry name" value="DHHA1_dom"/>
</dbReference>
<evidence type="ECO:0000259" key="8">
    <source>
        <dbReference type="Pfam" id="PF02272"/>
    </source>
</evidence>
<keyword evidence="4" id="KW-0378">Hydrolase</keyword>
<name>A0ABS2G5Y5_9FIRM</name>
<feature type="domain" description="DHHA1" evidence="8">
    <location>
        <begin position="357"/>
        <end position="448"/>
    </location>
</feature>
<dbReference type="Proteomes" id="UP000729290">
    <property type="component" value="Unassembled WGS sequence"/>
</dbReference>
<keyword evidence="11" id="KW-1185">Reference proteome</keyword>
<dbReference type="Pfam" id="PF02272">
    <property type="entry name" value="DHHA1"/>
    <property type="match status" value="1"/>
</dbReference>
<dbReference type="Pfam" id="PF01368">
    <property type="entry name" value="DHH"/>
    <property type="match status" value="1"/>
</dbReference>
<dbReference type="NCBIfam" id="TIGR00644">
    <property type="entry name" value="recJ"/>
    <property type="match status" value="1"/>
</dbReference>
<keyword evidence="5 10" id="KW-0269">Exonuclease</keyword>
<evidence type="ECO:0000313" key="10">
    <source>
        <dbReference type="EMBL" id="MBM6876575.1"/>
    </source>
</evidence>
<sequence>MYRWMMKRTKVGTIQMCQELGLQPATACALSHRGAGSREEAERFLHPRLEDLCDPLLMKDMKKALELVAGAIREGKKIAVYGDYDVDGVMSTTILTRTIRRCGGEAVFYVPHRQKEGYGLNCDAVRKLAEESVGLLFTCDNGIAAIQETKLAKELGMEVVILDHHEPGFEEGREGKLRDILPPADAVVDPKQRLCTYPFRMLCAAGISYKFALCLLKVFGTADEVLEKELLCFAAVATVCDIVDLLEENRAIVKAGLAEIQHTTNVGLRVLLEETGLGDKQITEYHLGFVVGPCINATGRLESGRQAVELFCETDEEKAGEIARRLKELNEERKELTKEALERISAQAEGDGSLSRPVLVLYDHTIHESVAGIVAGRIKEKFYRPVILITDAEDGAKGSGRSIEGYHLFEALYRCRELFTRFGGHAMAAGLSLPHENISVLRERLNKECTLTKEDMVPVLRLEKQLSFGEIHLDLAKELRLLAPFGKENPAPLFASKGIWVKNLSLIGKEKNILKMTLMEPESGRYLPAISFDGYDRLLEILKGLYPGQDCDKILHSGHLSFPLDFVYRVEINSYGGRDSVQLNIQDFRAAKQGG</sequence>
<comment type="similarity">
    <text evidence="1">Belongs to the RecJ family.</text>
</comment>
<dbReference type="GO" id="GO:0004527">
    <property type="term" value="F:exonuclease activity"/>
    <property type="evidence" value="ECO:0007669"/>
    <property type="project" value="UniProtKB-KW"/>
</dbReference>
<evidence type="ECO:0000256" key="6">
    <source>
        <dbReference type="SAM" id="Coils"/>
    </source>
</evidence>
<dbReference type="InterPro" id="IPR004610">
    <property type="entry name" value="RecJ"/>
</dbReference>
<evidence type="ECO:0000313" key="11">
    <source>
        <dbReference type="Proteomes" id="UP000729290"/>
    </source>
</evidence>
<dbReference type="SUPFAM" id="SSF64182">
    <property type="entry name" value="DHH phosphoesterases"/>
    <property type="match status" value="1"/>
</dbReference>
<dbReference type="PANTHER" id="PTHR30255">
    <property type="entry name" value="SINGLE-STRANDED-DNA-SPECIFIC EXONUCLEASE RECJ"/>
    <property type="match status" value="1"/>
</dbReference>
<dbReference type="Gene3D" id="3.90.1640.30">
    <property type="match status" value="1"/>
</dbReference>
<evidence type="ECO:0000256" key="2">
    <source>
        <dbReference type="ARBA" id="ARBA00019841"/>
    </source>
</evidence>
<keyword evidence="3" id="KW-0540">Nuclease</keyword>
<dbReference type="InterPro" id="IPR041122">
    <property type="entry name" value="RecJ_OB"/>
</dbReference>
<comment type="caution">
    <text evidence="10">The sequence shown here is derived from an EMBL/GenBank/DDBJ whole genome shotgun (WGS) entry which is preliminary data.</text>
</comment>
<dbReference type="InterPro" id="IPR038763">
    <property type="entry name" value="DHH_sf"/>
</dbReference>
<dbReference type="PANTHER" id="PTHR30255:SF2">
    <property type="entry name" value="SINGLE-STRANDED-DNA-SPECIFIC EXONUCLEASE RECJ"/>
    <property type="match status" value="1"/>
</dbReference>
<organism evidence="10 11">
    <name type="scientific">Anaerotignum lactatifermentans</name>
    <dbReference type="NCBI Taxonomy" id="160404"/>
    <lineage>
        <taxon>Bacteria</taxon>
        <taxon>Bacillati</taxon>
        <taxon>Bacillota</taxon>
        <taxon>Clostridia</taxon>
        <taxon>Lachnospirales</taxon>
        <taxon>Anaerotignaceae</taxon>
        <taxon>Anaerotignum</taxon>
    </lineage>
</organism>
<feature type="domain" description="DDH" evidence="7">
    <location>
        <begin position="77"/>
        <end position="237"/>
    </location>
</feature>
<evidence type="ECO:0000256" key="4">
    <source>
        <dbReference type="ARBA" id="ARBA00022801"/>
    </source>
</evidence>
<dbReference type="InterPro" id="IPR001667">
    <property type="entry name" value="DDH_dom"/>
</dbReference>
<keyword evidence="6" id="KW-0175">Coiled coil</keyword>
<proteinExistence type="inferred from homology"/>
<dbReference type="EMBL" id="JACSNV010000001">
    <property type="protein sequence ID" value="MBM6876575.1"/>
    <property type="molecule type" value="Genomic_DNA"/>
</dbReference>
<evidence type="ECO:0000256" key="5">
    <source>
        <dbReference type="ARBA" id="ARBA00022839"/>
    </source>
</evidence>
<evidence type="ECO:0000259" key="9">
    <source>
        <dbReference type="Pfam" id="PF17768"/>
    </source>
</evidence>